<dbReference type="AlphaFoldDB" id="A0A0A1M8E9"/>
<name>A0A0A1M8E9_9BACI</name>
<proteinExistence type="predicted"/>
<sequence length="102" mass="11674">MVVTISLLKILLTKFQQLLKADQQVTVIGFSLGAQVLILMLSENSNLIDKAIIISASTKPLTLPRITARVATWSLPLARNKMFSRMQAKYMYLNDRYFNDYY</sequence>
<organism evidence="1 2">
    <name type="scientific">Oceanobacillus oncorhynchi</name>
    <dbReference type="NCBI Taxonomy" id="545501"/>
    <lineage>
        <taxon>Bacteria</taxon>
        <taxon>Bacillati</taxon>
        <taxon>Bacillota</taxon>
        <taxon>Bacilli</taxon>
        <taxon>Bacillales</taxon>
        <taxon>Bacillaceae</taxon>
        <taxon>Oceanobacillus</taxon>
    </lineage>
</organism>
<keyword evidence="2" id="KW-1185">Reference proteome</keyword>
<dbReference type="STRING" id="545501.BN997_01444"/>
<dbReference type="InterPro" id="IPR029058">
    <property type="entry name" value="AB_hydrolase_fold"/>
</dbReference>
<evidence type="ECO:0000313" key="1">
    <source>
        <dbReference type="EMBL" id="CEI81610.1"/>
    </source>
</evidence>
<dbReference type="EMBL" id="CDGG01000001">
    <property type="protein sequence ID" value="CEI81610.1"/>
    <property type="molecule type" value="Genomic_DNA"/>
</dbReference>
<dbReference type="Gene3D" id="3.40.50.1820">
    <property type="entry name" value="alpha/beta hydrolase"/>
    <property type="match status" value="1"/>
</dbReference>
<gene>
    <name evidence="1" type="ORF">BN997_01444</name>
</gene>
<evidence type="ECO:0000313" key="2">
    <source>
        <dbReference type="Proteomes" id="UP000040453"/>
    </source>
</evidence>
<evidence type="ECO:0008006" key="3">
    <source>
        <dbReference type="Google" id="ProtNLM"/>
    </source>
</evidence>
<reference evidence="1 2" key="1">
    <citation type="submission" date="2014-11" db="EMBL/GenBank/DDBJ databases">
        <authorList>
            <person name="Urmite Genomes Urmite Genomes"/>
        </authorList>
    </citation>
    <scope>NUCLEOTIDE SEQUENCE [LARGE SCALE GENOMIC DNA]</scope>
    <source>
        <strain evidence="1 2">Oc5</strain>
    </source>
</reference>
<dbReference type="SUPFAM" id="SSF53474">
    <property type="entry name" value="alpha/beta-Hydrolases"/>
    <property type="match status" value="1"/>
</dbReference>
<accession>A0A0A1M8E9</accession>
<dbReference type="Proteomes" id="UP000040453">
    <property type="component" value="Unassembled WGS sequence"/>
</dbReference>
<protein>
    <recommendedName>
        <fullName evidence="3">Alpha/beta hydrolase family protein</fullName>
    </recommendedName>
</protein>